<evidence type="ECO:0000313" key="3">
    <source>
        <dbReference type="Proteomes" id="UP001550850"/>
    </source>
</evidence>
<evidence type="ECO:0000313" key="2">
    <source>
        <dbReference type="EMBL" id="MEU3554303.1"/>
    </source>
</evidence>
<evidence type="ECO:0000256" key="1">
    <source>
        <dbReference type="SAM" id="MobiDB-lite"/>
    </source>
</evidence>
<feature type="compositionally biased region" description="Basic and acidic residues" evidence="1">
    <location>
        <begin position="35"/>
        <end position="44"/>
    </location>
</feature>
<feature type="region of interest" description="Disordered" evidence="1">
    <location>
        <begin position="1"/>
        <end position="44"/>
    </location>
</feature>
<dbReference type="RefSeq" id="WP_108955840.1">
    <property type="nucleotide sequence ID" value="NZ_BEVZ01000006.1"/>
</dbReference>
<organism evidence="2 3">
    <name type="scientific">Streptomyces fragilis</name>
    <dbReference type="NCBI Taxonomy" id="67301"/>
    <lineage>
        <taxon>Bacteria</taxon>
        <taxon>Bacillati</taxon>
        <taxon>Actinomycetota</taxon>
        <taxon>Actinomycetes</taxon>
        <taxon>Kitasatosporales</taxon>
        <taxon>Streptomycetaceae</taxon>
        <taxon>Streptomyces</taxon>
    </lineage>
</organism>
<keyword evidence="3" id="KW-1185">Reference proteome</keyword>
<dbReference type="EMBL" id="JBEZUR010000009">
    <property type="protein sequence ID" value="MEU3554303.1"/>
    <property type="molecule type" value="Genomic_DNA"/>
</dbReference>
<reference evidence="2 3" key="1">
    <citation type="submission" date="2024-06" db="EMBL/GenBank/DDBJ databases">
        <title>The Natural Products Discovery Center: Release of the First 8490 Sequenced Strains for Exploring Actinobacteria Biosynthetic Diversity.</title>
        <authorList>
            <person name="Kalkreuter E."/>
            <person name="Kautsar S.A."/>
            <person name="Yang D."/>
            <person name="Bader C.D."/>
            <person name="Teijaro C.N."/>
            <person name="Fluegel L."/>
            <person name="Davis C.M."/>
            <person name="Simpson J.R."/>
            <person name="Lauterbach L."/>
            <person name="Steele A.D."/>
            <person name="Gui C."/>
            <person name="Meng S."/>
            <person name="Li G."/>
            <person name="Viehrig K."/>
            <person name="Ye F."/>
            <person name="Su P."/>
            <person name="Kiefer A.F."/>
            <person name="Nichols A."/>
            <person name="Cepeda A.J."/>
            <person name="Yan W."/>
            <person name="Fan B."/>
            <person name="Jiang Y."/>
            <person name="Adhikari A."/>
            <person name="Zheng C.-J."/>
            <person name="Schuster L."/>
            <person name="Cowan T.M."/>
            <person name="Smanski M.J."/>
            <person name="Chevrette M.G."/>
            <person name="De Carvalho L.P.S."/>
            <person name="Shen B."/>
        </authorList>
    </citation>
    <scope>NUCLEOTIDE SEQUENCE [LARGE SCALE GENOMIC DNA]</scope>
    <source>
        <strain evidence="2 3">NPDC038104</strain>
    </source>
</reference>
<accession>A0ABV2YF17</accession>
<feature type="compositionally biased region" description="Acidic residues" evidence="1">
    <location>
        <begin position="1"/>
        <end position="10"/>
    </location>
</feature>
<dbReference type="Proteomes" id="UP001550850">
    <property type="component" value="Unassembled WGS sequence"/>
</dbReference>
<gene>
    <name evidence="2" type="ORF">AB0E65_08775</name>
</gene>
<proteinExistence type="predicted"/>
<comment type="caution">
    <text evidence="2">The sequence shown here is derived from an EMBL/GenBank/DDBJ whole genome shotgun (WGS) entry which is preliminary data.</text>
</comment>
<protein>
    <submittedName>
        <fullName evidence="2">Surface protein</fullName>
    </submittedName>
</protein>
<sequence>MRTEPTELDLPDPANSREAARPPAPLLAGEDENEAEPHILRGLD</sequence>
<name>A0ABV2YF17_9ACTN</name>